<feature type="binding site" evidence="8">
    <location>
        <begin position="198"/>
        <end position="199"/>
    </location>
    <ligand>
        <name>substrate</name>
    </ligand>
</feature>
<gene>
    <name evidence="8 10" type="primary">dapF</name>
    <name evidence="10" type="ORF">ACFQZJ_09555</name>
</gene>
<dbReference type="Pfam" id="PF01678">
    <property type="entry name" value="DAP_epimerase"/>
    <property type="match status" value="2"/>
</dbReference>
<organism evidence="10 11">
    <name type="scientific">Maribacter chungangensis</name>
    <dbReference type="NCBI Taxonomy" id="1069117"/>
    <lineage>
        <taxon>Bacteria</taxon>
        <taxon>Pseudomonadati</taxon>
        <taxon>Bacteroidota</taxon>
        <taxon>Flavobacteriia</taxon>
        <taxon>Flavobacteriales</taxon>
        <taxon>Flavobacteriaceae</taxon>
        <taxon>Maribacter</taxon>
    </lineage>
</organism>
<keyword evidence="5 8" id="KW-0457">Lysine biosynthesis</keyword>
<name>A0ABW3B4A0_9FLAO</name>
<dbReference type="GO" id="GO:0008837">
    <property type="term" value="F:diaminopimelate epimerase activity"/>
    <property type="evidence" value="ECO:0007669"/>
    <property type="project" value="UniProtKB-EC"/>
</dbReference>
<feature type="binding site" evidence="8">
    <location>
        <position position="65"/>
    </location>
    <ligand>
        <name>substrate</name>
    </ligand>
</feature>
<keyword evidence="11" id="KW-1185">Reference proteome</keyword>
<evidence type="ECO:0000256" key="1">
    <source>
        <dbReference type="ARBA" id="ARBA00005196"/>
    </source>
</evidence>
<evidence type="ECO:0000256" key="6">
    <source>
        <dbReference type="ARBA" id="ARBA00023235"/>
    </source>
</evidence>
<keyword evidence="8" id="KW-0963">Cytoplasm</keyword>
<evidence type="ECO:0000313" key="11">
    <source>
        <dbReference type="Proteomes" id="UP001597012"/>
    </source>
</evidence>
<dbReference type="HAMAP" id="MF_00197">
    <property type="entry name" value="DAP_epimerase"/>
    <property type="match status" value="1"/>
</dbReference>
<dbReference type="NCBIfam" id="TIGR00652">
    <property type="entry name" value="DapF"/>
    <property type="match status" value="1"/>
</dbReference>
<dbReference type="PROSITE" id="PS01326">
    <property type="entry name" value="DAP_EPIMERASE"/>
    <property type="match status" value="1"/>
</dbReference>
<feature type="active site" description="Proton donor" evidence="8">
    <location>
        <position position="74"/>
    </location>
</feature>
<feature type="binding site" evidence="8">
    <location>
        <position position="13"/>
    </location>
    <ligand>
        <name>substrate</name>
    </ligand>
</feature>
<evidence type="ECO:0000256" key="8">
    <source>
        <dbReference type="HAMAP-Rule" id="MF_00197"/>
    </source>
</evidence>
<comment type="caution">
    <text evidence="8">Lacks conserved residue(s) required for the propagation of feature annotation.</text>
</comment>
<feature type="active site" description="Proton acceptor" evidence="8">
    <location>
        <position position="197"/>
    </location>
</feature>
<sequence>MKINFYKYQGTGNDFVMIDNRLGTFPKEDRKRIAYLCDRKFGIGADGLILLEHCEKSDFKMVYFNSDGNESTMCGNGGRCIVSFANFLEIIGNETTFSAIDGLHHARIKGLMVDLKMQDVTEIKAKQGASFLNTGSPHHVQIVSDLSQFNVVSEGAKLRYGLYGQEGSNINFVEEKEHGEFFVRTYERGVENETLSCGTGVTAVALVMHHLGMTKKNSVKVHVLGGGLAVTFAPMDKGYEKIYLIGEAKQVFKGEVQWNS</sequence>
<feature type="binding site" evidence="8">
    <location>
        <begin position="187"/>
        <end position="188"/>
    </location>
    <ligand>
        <name>substrate</name>
    </ligand>
</feature>
<dbReference type="Gene3D" id="3.10.310.10">
    <property type="entry name" value="Diaminopimelate Epimerase, Chain A, domain 1"/>
    <property type="match status" value="2"/>
</dbReference>
<evidence type="ECO:0000256" key="7">
    <source>
        <dbReference type="ARBA" id="ARBA00051712"/>
    </source>
</evidence>
<feature type="site" description="Could be important to modulate the pK values of the two catalytic cysteine residues" evidence="8">
    <location>
        <position position="138"/>
    </location>
</feature>
<comment type="pathway">
    <text evidence="1 8">Amino-acid biosynthesis; L-lysine biosynthesis via DAP pathway; DL-2,6-diaminopimelate from LL-2,6-diaminopimelate: step 1/1.</text>
</comment>
<dbReference type="InterPro" id="IPR018510">
    <property type="entry name" value="DAP_epimerase_AS"/>
</dbReference>
<dbReference type="EMBL" id="JBHTHY010000006">
    <property type="protein sequence ID" value="MFD0797706.1"/>
    <property type="molecule type" value="Genomic_DNA"/>
</dbReference>
<comment type="function">
    <text evidence="8">Catalyzes the stereoinversion of LL-2,6-diaminopimelate (L,L-DAP) to meso-diaminopimelate (meso-DAP), a precursor of L-lysine and an essential component of the bacterial peptidoglycan.</text>
</comment>
<evidence type="ECO:0000256" key="4">
    <source>
        <dbReference type="ARBA" id="ARBA00022605"/>
    </source>
</evidence>
<accession>A0ABW3B4A0</accession>
<keyword evidence="6 8" id="KW-0413">Isomerase</keyword>
<protein>
    <recommendedName>
        <fullName evidence="3 8">Diaminopimelate epimerase</fullName>
        <shortName evidence="8">DAP epimerase</shortName>
        <ecNumber evidence="3 8">5.1.1.7</ecNumber>
    </recommendedName>
    <alternativeName>
        <fullName evidence="8">PLP-independent amino acid racemase</fullName>
    </alternativeName>
</protein>
<proteinExistence type="inferred from homology"/>
<feature type="binding site" evidence="8">
    <location>
        <begin position="75"/>
        <end position="76"/>
    </location>
    <ligand>
        <name>substrate</name>
    </ligand>
</feature>
<evidence type="ECO:0000256" key="9">
    <source>
        <dbReference type="PROSITE-ProRule" id="PRU10125"/>
    </source>
</evidence>
<dbReference type="PANTHER" id="PTHR31689">
    <property type="entry name" value="DIAMINOPIMELATE EPIMERASE, CHLOROPLASTIC"/>
    <property type="match status" value="1"/>
</dbReference>
<dbReference type="InterPro" id="IPR001653">
    <property type="entry name" value="DAP_epimerase_DapF"/>
</dbReference>
<reference evidence="11" key="1">
    <citation type="journal article" date="2019" name="Int. J. Syst. Evol. Microbiol.">
        <title>The Global Catalogue of Microorganisms (GCM) 10K type strain sequencing project: providing services to taxonomists for standard genome sequencing and annotation.</title>
        <authorList>
            <consortium name="The Broad Institute Genomics Platform"/>
            <consortium name="The Broad Institute Genome Sequencing Center for Infectious Disease"/>
            <person name="Wu L."/>
            <person name="Ma J."/>
        </authorList>
    </citation>
    <scope>NUCLEOTIDE SEQUENCE [LARGE SCALE GENOMIC DNA]</scope>
    <source>
        <strain evidence="11">CCUG 61948</strain>
    </source>
</reference>
<comment type="caution">
    <text evidence="10">The sequence shown here is derived from an EMBL/GenBank/DDBJ whole genome shotgun (WGS) entry which is preliminary data.</text>
</comment>
<keyword evidence="4 8" id="KW-0028">Amino-acid biosynthesis</keyword>
<dbReference type="RefSeq" id="WP_379934140.1">
    <property type="nucleotide sequence ID" value="NZ_JBHTHY010000006.1"/>
</dbReference>
<dbReference type="EC" id="5.1.1.7" evidence="3 8"/>
<comment type="similarity">
    <text evidence="2 8">Belongs to the diaminopimelate epimerase family.</text>
</comment>
<comment type="subunit">
    <text evidence="8">Homodimer.</text>
</comment>
<comment type="subcellular location">
    <subcellularLocation>
        <location evidence="8">Cytoplasm</location>
    </subcellularLocation>
</comment>
<evidence type="ECO:0000313" key="10">
    <source>
        <dbReference type="EMBL" id="MFD0797706.1"/>
    </source>
</evidence>
<comment type="catalytic activity">
    <reaction evidence="7 8">
        <text>(2S,6S)-2,6-diaminopimelate = meso-2,6-diaminopimelate</text>
        <dbReference type="Rhea" id="RHEA:15393"/>
        <dbReference type="ChEBI" id="CHEBI:57609"/>
        <dbReference type="ChEBI" id="CHEBI:57791"/>
        <dbReference type="EC" id="5.1.1.7"/>
    </reaction>
</comment>
<feature type="site" description="Could be important to modulate the pK values of the two catalytic cysteine residues" evidence="8">
    <location>
        <position position="187"/>
    </location>
</feature>
<evidence type="ECO:0000256" key="3">
    <source>
        <dbReference type="ARBA" id="ARBA00013080"/>
    </source>
</evidence>
<feature type="binding site" evidence="8">
    <location>
        <position position="169"/>
    </location>
    <ligand>
        <name>substrate</name>
    </ligand>
</feature>
<dbReference type="PANTHER" id="PTHR31689:SF0">
    <property type="entry name" value="DIAMINOPIMELATE EPIMERASE"/>
    <property type="match status" value="1"/>
</dbReference>
<dbReference type="Proteomes" id="UP001597012">
    <property type="component" value="Unassembled WGS sequence"/>
</dbReference>
<evidence type="ECO:0000256" key="5">
    <source>
        <dbReference type="ARBA" id="ARBA00023154"/>
    </source>
</evidence>
<evidence type="ECO:0000256" key="2">
    <source>
        <dbReference type="ARBA" id="ARBA00010219"/>
    </source>
</evidence>
<feature type="active site" evidence="9">
    <location>
        <position position="74"/>
    </location>
</feature>
<dbReference type="SUPFAM" id="SSF54506">
    <property type="entry name" value="Diaminopimelate epimerase-like"/>
    <property type="match status" value="2"/>
</dbReference>